<dbReference type="GO" id="GO:0030153">
    <property type="term" value="P:bacteriocin immunity"/>
    <property type="evidence" value="ECO:0007669"/>
    <property type="project" value="UniProtKB-KW"/>
</dbReference>
<evidence type="ECO:0000256" key="2">
    <source>
        <dbReference type="ARBA" id="ARBA00023025"/>
    </source>
</evidence>
<dbReference type="CDD" id="cd16363">
    <property type="entry name" value="Col_Im_like"/>
    <property type="match status" value="1"/>
</dbReference>
<proteinExistence type="inferred from homology"/>
<dbReference type="PRINTS" id="PR01299">
    <property type="entry name" value="PYOCIN"/>
</dbReference>
<dbReference type="SUPFAM" id="SSF47345">
    <property type="entry name" value="Colicin E immunity proteins"/>
    <property type="match status" value="1"/>
</dbReference>
<keyword evidence="2" id="KW-0079">Bacteriocin immunity</keyword>
<dbReference type="Proteomes" id="UP000093523">
    <property type="component" value="Unassembled WGS sequence"/>
</dbReference>
<dbReference type="InterPro" id="IPR035900">
    <property type="entry name" value="Colicin_E_sf"/>
</dbReference>
<evidence type="ECO:0000256" key="1">
    <source>
        <dbReference type="ARBA" id="ARBA00009346"/>
    </source>
</evidence>
<dbReference type="Gene3D" id="1.10.1200.20">
    <property type="entry name" value="Colicin E immunity protein"/>
    <property type="match status" value="1"/>
</dbReference>
<evidence type="ECO:0000313" key="4">
    <source>
        <dbReference type="Proteomes" id="UP000093523"/>
    </source>
</evidence>
<dbReference type="STRING" id="688.A6E04_18530"/>
<evidence type="ECO:0000313" key="3">
    <source>
        <dbReference type="EMBL" id="OCH17619.1"/>
    </source>
</evidence>
<reference evidence="3 4" key="1">
    <citation type="submission" date="2016-06" db="EMBL/GenBank/DDBJ databases">
        <authorList>
            <person name="Kjaerup R.B."/>
            <person name="Dalgaard T.S."/>
            <person name="Juul-Madsen H.R."/>
        </authorList>
    </citation>
    <scope>NUCLEOTIDE SEQUENCE [LARGE SCALE GENOMIC DNA]</scope>
    <source>
        <strain evidence="3 4">1S159</strain>
    </source>
</reference>
<dbReference type="OrthoDB" id="6810874at2"/>
<dbReference type="GO" id="GO:0015643">
    <property type="term" value="F:toxic substance binding"/>
    <property type="evidence" value="ECO:0007669"/>
    <property type="project" value="InterPro"/>
</dbReference>
<sequence>MNNEILNYTKQDFIILVKKICNDDYETEQEHIDAVLFFEKLTQHPDGSDLIFYPENLGDDSPERITEIVKEWRESQGLPCFKD</sequence>
<dbReference type="AlphaFoldDB" id="A0A1B9NUE0"/>
<dbReference type="EMBL" id="MAJU01000029">
    <property type="protein sequence ID" value="OCH17619.1"/>
    <property type="molecule type" value="Genomic_DNA"/>
</dbReference>
<accession>A0A1B9NUE0</accession>
<name>A0A1B9NUE0_ALILO</name>
<organism evidence="3 4">
    <name type="scientific">Aliivibrio logei</name>
    <name type="common">Vibrio logei</name>
    <dbReference type="NCBI Taxonomy" id="688"/>
    <lineage>
        <taxon>Bacteria</taxon>
        <taxon>Pseudomonadati</taxon>
        <taxon>Pseudomonadota</taxon>
        <taxon>Gammaproteobacteria</taxon>
        <taxon>Vibrionales</taxon>
        <taxon>Vibrionaceae</taxon>
        <taxon>Aliivibrio</taxon>
    </lineage>
</organism>
<dbReference type="RefSeq" id="WP_065612058.1">
    <property type="nucleotide sequence ID" value="NZ_CAWMPN010000029.1"/>
</dbReference>
<comment type="caution">
    <text evidence="3">The sequence shown here is derived from an EMBL/GenBank/DDBJ whole genome shotgun (WGS) entry which is preliminary data.</text>
</comment>
<protein>
    <submittedName>
        <fullName evidence="3">Colicin immunity protein</fullName>
    </submittedName>
</protein>
<dbReference type="Pfam" id="PF01320">
    <property type="entry name" value="Colicin_Pyocin"/>
    <property type="match status" value="1"/>
</dbReference>
<gene>
    <name evidence="3" type="ORF">A6E04_18530</name>
</gene>
<dbReference type="InterPro" id="IPR000290">
    <property type="entry name" value="Colicin_pyocin"/>
</dbReference>
<comment type="similarity">
    <text evidence="1">Belongs to the colicins ColE2/ColE8/ColE9 and pyocins S1/S2 family.</text>
</comment>